<feature type="domain" description="Histidine kinase" evidence="16">
    <location>
        <begin position="147"/>
        <end position="366"/>
    </location>
</feature>
<dbReference type="InterPro" id="IPR036890">
    <property type="entry name" value="HATPase_C_sf"/>
</dbReference>
<dbReference type="Proteomes" id="UP000682811">
    <property type="component" value="Unassembled WGS sequence"/>
</dbReference>
<evidence type="ECO:0000256" key="14">
    <source>
        <dbReference type="SAM" id="Coils"/>
    </source>
</evidence>
<feature type="coiled-coil region" evidence="14">
    <location>
        <begin position="110"/>
        <end position="137"/>
    </location>
</feature>
<keyword evidence="13 15" id="KW-0472">Membrane</keyword>
<dbReference type="EMBL" id="BORT01000003">
    <property type="protein sequence ID" value="GIO46187.1"/>
    <property type="molecule type" value="Genomic_DNA"/>
</dbReference>
<dbReference type="Pfam" id="PF00672">
    <property type="entry name" value="HAMP"/>
    <property type="match status" value="1"/>
</dbReference>
<dbReference type="GO" id="GO:0005524">
    <property type="term" value="F:ATP binding"/>
    <property type="evidence" value="ECO:0007669"/>
    <property type="project" value="UniProtKB-KW"/>
</dbReference>
<keyword evidence="11 15" id="KW-1133">Transmembrane helix</keyword>
<evidence type="ECO:0000256" key="15">
    <source>
        <dbReference type="SAM" id="Phobius"/>
    </source>
</evidence>
<dbReference type="Gene3D" id="6.10.340.10">
    <property type="match status" value="1"/>
</dbReference>
<evidence type="ECO:0000313" key="19">
    <source>
        <dbReference type="Proteomes" id="UP000682811"/>
    </source>
</evidence>
<dbReference type="InterPro" id="IPR005467">
    <property type="entry name" value="His_kinase_dom"/>
</dbReference>
<evidence type="ECO:0000259" key="16">
    <source>
        <dbReference type="PROSITE" id="PS50109"/>
    </source>
</evidence>
<name>A0A919Y7Q2_9BACL</name>
<keyword evidence="6" id="KW-0808">Transferase</keyword>
<protein>
    <recommendedName>
        <fullName evidence="3">histidine kinase</fullName>
        <ecNumber evidence="3">2.7.13.3</ecNumber>
    </recommendedName>
</protein>
<dbReference type="InterPro" id="IPR050398">
    <property type="entry name" value="HssS/ArlS-like"/>
</dbReference>
<dbReference type="EC" id="2.7.13.3" evidence="3"/>
<dbReference type="Pfam" id="PF02518">
    <property type="entry name" value="HATPase_c"/>
    <property type="match status" value="1"/>
</dbReference>
<evidence type="ECO:0000256" key="11">
    <source>
        <dbReference type="ARBA" id="ARBA00022989"/>
    </source>
</evidence>
<dbReference type="PRINTS" id="PR00344">
    <property type="entry name" value="BCTRLSENSOR"/>
</dbReference>
<keyword evidence="12" id="KW-0902">Two-component regulatory system</keyword>
<dbReference type="RefSeq" id="WP_237100296.1">
    <property type="nucleotide sequence ID" value="NZ_AP025343.1"/>
</dbReference>
<dbReference type="SUPFAM" id="SSF55874">
    <property type="entry name" value="ATPase domain of HSP90 chaperone/DNA topoisomerase II/histidine kinase"/>
    <property type="match status" value="1"/>
</dbReference>
<evidence type="ECO:0000256" key="9">
    <source>
        <dbReference type="ARBA" id="ARBA00022777"/>
    </source>
</evidence>
<evidence type="ECO:0000256" key="13">
    <source>
        <dbReference type="ARBA" id="ARBA00023136"/>
    </source>
</evidence>
<dbReference type="PROSITE" id="PS50885">
    <property type="entry name" value="HAMP"/>
    <property type="match status" value="1"/>
</dbReference>
<keyword evidence="8" id="KW-0547">Nucleotide-binding</keyword>
<dbReference type="Gene3D" id="1.10.287.130">
    <property type="match status" value="1"/>
</dbReference>
<comment type="caution">
    <text evidence="18">The sequence shown here is derived from an EMBL/GenBank/DDBJ whole genome shotgun (WGS) entry which is preliminary data.</text>
</comment>
<dbReference type="FunFam" id="1.10.287.130:FF:000008">
    <property type="entry name" value="Two-component sensor histidine kinase"/>
    <property type="match status" value="1"/>
</dbReference>
<sequence>MKNKLLALISGKRSIRVRMFWSFILSLIIAMNVSSLLNEFLLNSLLADRHFPYLSTLLYGVLSIVSFIVPFILSFSLMTRRIVQYLLNLAEGLDYIAGGNLRHRVPLLRKDELGRVAENINAMAEKLERQIAKERQIEKSKMDLITGVSHDLRTPLTNIIGYLELLKNRVYHNEQEQERFVDITYNKAMQLKNLIDDLFEYTRLTSSDAKLVMGQFDIRELLTQIAAEFQPFAKELGVTVETFLAFKPMPIPMDPGKIRRAIDNLLMNALKFSVKPGVVRVSLEARSPFVAIKVENEGTPISKEQEELLFERFYKADHSRTAHAIQAGSGLGLSIAKNIVERHNGTLSLVHSSGRYAFIIELPVSNPA</sequence>
<evidence type="ECO:0000256" key="5">
    <source>
        <dbReference type="ARBA" id="ARBA00022553"/>
    </source>
</evidence>
<dbReference type="PANTHER" id="PTHR45528">
    <property type="entry name" value="SENSOR HISTIDINE KINASE CPXA"/>
    <property type="match status" value="1"/>
</dbReference>
<dbReference type="Gene3D" id="3.30.565.10">
    <property type="entry name" value="Histidine kinase-like ATPase, C-terminal domain"/>
    <property type="match status" value="1"/>
</dbReference>
<dbReference type="InterPro" id="IPR003594">
    <property type="entry name" value="HATPase_dom"/>
</dbReference>
<comment type="catalytic activity">
    <reaction evidence="1">
        <text>ATP + protein L-histidine = ADP + protein N-phospho-L-histidine.</text>
        <dbReference type="EC" id="2.7.13.3"/>
    </reaction>
</comment>
<dbReference type="InterPro" id="IPR003661">
    <property type="entry name" value="HisK_dim/P_dom"/>
</dbReference>
<keyword evidence="4" id="KW-1003">Cell membrane</keyword>
<dbReference type="CDD" id="cd06225">
    <property type="entry name" value="HAMP"/>
    <property type="match status" value="1"/>
</dbReference>
<keyword evidence="5" id="KW-0597">Phosphoprotein</keyword>
<dbReference type="GO" id="GO:0000155">
    <property type="term" value="F:phosphorelay sensor kinase activity"/>
    <property type="evidence" value="ECO:0007669"/>
    <property type="project" value="InterPro"/>
</dbReference>
<keyword evidence="14" id="KW-0175">Coiled coil</keyword>
<dbReference type="PROSITE" id="PS50109">
    <property type="entry name" value="HIS_KIN"/>
    <property type="match status" value="1"/>
</dbReference>
<keyword evidence="10" id="KW-0067">ATP-binding</keyword>
<dbReference type="SMART" id="SM00304">
    <property type="entry name" value="HAMP"/>
    <property type="match status" value="1"/>
</dbReference>
<evidence type="ECO:0000256" key="1">
    <source>
        <dbReference type="ARBA" id="ARBA00000085"/>
    </source>
</evidence>
<dbReference type="SUPFAM" id="SSF158472">
    <property type="entry name" value="HAMP domain-like"/>
    <property type="match status" value="1"/>
</dbReference>
<dbReference type="InterPro" id="IPR036097">
    <property type="entry name" value="HisK_dim/P_sf"/>
</dbReference>
<dbReference type="PANTHER" id="PTHR45528:SF8">
    <property type="entry name" value="HISTIDINE KINASE"/>
    <property type="match status" value="1"/>
</dbReference>
<evidence type="ECO:0000256" key="10">
    <source>
        <dbReference type="ARBA" id="ARBA00022840"/>
    </source>
</evidence>
<feature type="transmembrane region" description="Helical" evidence="15">
    <location>
        <begin position="57"/>
        <end position="78"/>
    </location>
</feature>
<evidence type="ECO:0000259" key="17">
    <source>
        <dbReference type="PROSITE" id="PS50885"/>
    </source>
</evidence>
<evidence type="ECO:0000313" key="18">
    <source>
        <dbReference type="EMBL" id="GIO46187.1"/>
    </source>
</evidence>
<dbReference type="SMART" id="SM00388">
    <property type="entry name" value="HisKA"/>
    <property type="match status" value="1"/>
</dbReference>
<dbReference type="AlphaFoldDB" id="A0A919Y7Q2"/>
<keyword evidence="9" id="KW-0418">Kinase</keyword>
<reference evidence="18 19" key="1">
    <citation type="submission" date="2021-03" db="EMBL/GenBank/DDBJ databases">
        <title>Antimicrobial resistance genes in bacteria isolated from Japanese honey, and their potential for conferring macrolide and lincosamide resistance in the American foulbrood pathogen Paenibacillus larvae.</title>
        <authorList>
            <person name="Okamoto M."/>
            <person name="Kumagai M."/>
            <person name="Kanamori H."/>
            <person name="Takamatsu D."/>
        </authorList>
    </citation>
    <scope>NUCLEOTIDE SEQUENCE [LARGE SCALE GENOMIC DNA]</scope>
    <source>
        <strain evidence="18 19">J34TS1</strain>
    </source>
</reference>
<feature type="domain" description="HAMP" evidence="17">
    <location>
        <begin position="80"/>
        <end position="132"/>
    </location>
</feature>
<evidence type="ECO:0000256" key="4">
    <source>
        <dbReference type="ARBA" id="ARBA00022475"/>
    </source>
</evidence>
<gene>
    <name evidence="18" type="ORF">J34TS1_09520</name>
</gene>
<evidence type="ECO:0000256" key="2">
    <source>
        <dbReference type="ARBA" id="ARBA00004651"/>
    </source>
</evidence>
<accession>A0A919Y7Q2</accession>
<evidence type="ECO:0000256" key="7">
    <source>
        <dbReference type="ARBA" id="ARBA00022692"/>
    </source>
</evidence>
<evidence type="ECO:0000256" key="8">
    <source>
        <dbReference type="ARBA" id="ARBA00022741"/>
    </source>
</evidence>
<evidence type="ECO:0000256" key="12">
    <source>
        <dbReference type="ARBA" id="ARBA00023012"/>
    </source>
</evidence>
<dbReference type="CDD" id="cd00082">
    <property type="entry name" value="HisKA"/>
    <property type="match status" value="1"/>
</dbReference>
<evidence type="ECO:0000256" key="6">
    <source>
        <dbReference type="ARBA" id="ARBA00022679"/>
    </source>
</evidence>
<dbReference type="GO" id="GO:0005886">
    <property type="term" value="C:plasma membrane"/>
    <property type="evidence" value="ECO:0007669"/>
    <property type="project" value="UniProtKB-SubCell"/>
</dbReference>
<dbReference type="SMART" id="SM00387">
    <property type="entry name" value="HATPase_c"/>
    <property type="match status" value="1"/>
</dbReference>
<organism evidence="18 19">
    <name type="scientific">Paenibacillus azoreducens</name>
    <dbReference type="NCBI Taxonomy" id="116718"/>
    <lineage>
        <taxon>Bacteria</taxon>
        <taxon>Bacillati</taxon>
        <taxon>Bacillota</taxon>
        <taxon>Bacilli</taxon>
        <taxon>Bacillales</taxon>
        <taxon>Paenibacillaceae</taxon>
        <taxon>Paenibacillus</taxon>
    </lineage>
</organism>
<feature type="transmembrane region" description="Helical" evidence="15">
    <location>
        <begin position="20"/>
        <end position="37"/>
    </location>
</feature>
<keyword evidence="19" id="KW-1185">Reference proteome</keyword>
<keyword evidence="7 15" id="KW-0812">Transmembrane</keyword>
<dbReference type="InterPro" id="IPR004358">
    <property type="entry name" value="Sig_transdc_His_kin-like_C"/>
</dbReference>
<dbReference type="SUPFAM" id="SSF47384">
    <property type="entry name" value="Homodimeric domain of signal transducing histidine kinase"/>
    <property type="match status" value="1"/>
</dbReference>
<proteinExistence type="predicted"/>
<dbReference type="Pfam" id="PF00512">
    <property type="entry name" value="HisKA"/>
    <property type="match status" value="1"/>
</dbReference>
<evidence type="ECO:0000256" key="3">
    <source>
        <dbReference type="ARBA" id="ARBA00012438"/>
    </source>
</evidence>
<comment type="subcellular location">
    <subcellularLocation>
        <location evidence="2">Cell membrane</location>
        <topology evidence="2">Multi-pass membrane protein</topology>
    </subcellularLocation>
</comment>
<dbReference type="InterPro" id="IPR003660">
    <property type="entry name" value="HAMP_dom"/>
</dbReference>